<dbReference type="FunFam" id="3.40.50.2300:FF:000001">
    <property type="entry name" value="DNA-binding response regulator PhoB"/>
    <property type="match status" value="1"/>
</dbReference>
<dbReference type="Gene3D" id="1.10.10.10">
    <property type="entry name" value="Winged helix-like DNA-binding domain superfamily/Winged helix DNA-binding domain"/>
    <property type="match status" value="1"/>
</dbReference>
<evidence type="ECO:0000313" key="13">
    <source>
        <dbReference type="Proteomes" id="UP000198597"/>
    </source>
</evidence>
<dbReference type="InterPro" id="IPR036388">
    <property type="entry name" value="WH-like_DNA-bd_sf"/>
</dbReference>
<dbReference type="EMBL" id="FNJM01000009">
    <property type="protein sequence ID" value="SDP61996.1"/>
    <property type="molecule type" value="Genomic_DNA"/>
</dbReference>
<dbReference type="SMART" id="SM00448">
    <property type="entry name" value="REC"/>
    <property type="match status" value="1"/>
</dbReference>
<evidence type="ECO:0000256" key="5">
    <source>
        <dbReference type="ARBA" id="ARBA00023125"/>
    </source>
</evidence>
<dbReference type="GO" id="GO:0000976">
    <property type="term" value="F:transcription cis-regulatory region binding"/>
    <property type="evidence" value="ECO:0007669"/>
    <property type="project" value="TreeGrafter"/>
</dbReference>
<keyword evidence="2 8" id="KW-0597">Phosphoprotein</keyword>
<dbReference type="InterPro" id="IPR001867">
    <property type="entry name" value="OmpR/PhoB-type_DNA-bd"/>
</dbReference>
<dbReference type="SMART" id="SM00862">
    <property type="entry name" value="Trans_reg_C"/>
    <property type="match status" value="1"/>
</dbReference>
<evidence type="ECO:0000259" key="10">
    <source>
        <dbReference type="PROSITE" id="PS50110"/>
    </source>
</evidence>
<evidence type="ECO:0000256" key="9">
    <source>
        <dbReference type="PROSITE-ProRule" id="PRU01091"/>
    </source>
</evidence>
<dbReference type="PANTHER" id="PTHR48111:SF73">
    <property type="entry name" value="ALKALINE PHOSPHATASE SYNTHESIS TRANSCRIPTIONAL REGULATORY PROTEIN PHOP"/>
    <property type="match status" value="1"/>
</dbReference>
<feature type="modified residue" description="4-aspartylphosphate" evidence="8">
    <location>
        <position position="53"/>
    </location>
</feature>
<dbReference type="Pfam" id="PF00486">
    <property type="entry name" value="Trans_reg_C"/>
    <property type="match status" value="1"/>
</dbReference>
<evidence type="ECO:0000256" key="2">
    <source>
        <dbReference type="ARBA" id="ARBA00022553"/>
    </source>
</evidence>
<dbReference type="AlphaFoldDB" id="A0A1H0U842"/>
<dbReference type="RefSeq" id="WP_089971119.1">
    <property type="nucleotide sequence ID" value="NZ_FNJM01000009.1"/>
</dbReference>
<keyword evidence="3" id="KW-0902">Two-component regulatory system</keyword>
<gene>
    <name evidence="12" type="ORF">SAMN04488529_10999</name>
</gene>
<protein>
    <recommendedName>
        <fullName evidence="1">Stage 0 sporulation protein A homolog</fullName>
    </recommendedName>
</protein>
<dbReference type="OrthoDB" id="9790442at2"/>
<accession>A0A1H0U842</accession>
<keyword evidence="6" id="KW-0804">Transcription</keyword>
<dbReference type="CDD" id="cd17574">
    <property type="entry name" value="REC_OmpR"/>
    <property type="match status" value="1"/>
</dbReference>
<dbReference type="Gene3D" id="3.40.50.2300">
    <property type="match status" value="1"/>
</dbReference>
<dbReference type="GO" id="GO:0006355">
    <property type="term" value="P:regulation of DNA-templated transcription"/>
    <property type="evidence" value="ECO:0007669"/>
    <property type="project" value="InterPro"/>
</dbReference>
<dbReference type="GO" id="GO:0000156">
    <property type="term" value="F:phosphorelay response regulator activity"/>
    <property type="evidence" value="ECO:0007669"/>
    <property type="project" value="TreeGrafter"/>
</dbReference>
<evidence type="ECO:0000256" key="1">
    <source>
        <dbReference type="ARBA" id="ARBA00018672"/>
    </source>
</evidence>
<dbReference type="GO" id="GO:0032993">
    <property type="term" value="C:protein-DNA complex"/>
    <property type="evidence" value="ECO:0007669"/>
    <property type="project" value="TreeGrafter"/>
</dbReference>
<proteinExistence type="predicted"/>
<evidence type="ECO:0000256" key="4">
    <source>
        <dbReference type="ARBA" id="ARBA00023015"/>
    </source>
</evidence>
<feature type="domain" description="OmpR/PhoB-type" evidence="11">
    <location>
        <begin position="129"/>
        <end position="225"/>
    </location>
</feature>
<reference evidence="12 13" key="1">
    <citation type="submission" date="2016-10" db="EMBL/GenBank/DDBJ databases">
        <authorList>
            <person name="de Groot N.N."/>
        </authorList>
    </citation>
    <scope>NUCLEOTIDE SEQUENCE [LARGE SCALE GENOMIC DNA]</scope>
    <source>
        <strain evidence="12 13">DSM 12272</strain>
    </source>
</reference>
<dbReference type="InterPro" id="IPR016032">
    <property type="entry name" value="Sig_transdc_resp-reg_C-effctor"/>
</dbReference>
<keyword evidence="4" id="KW-0805">Transcription regulation</keyword>
<dbReference type="InterPro" id="IPR011006">
    <property type="entry name" value="CheY-like_superfamily"/>
</dbReference>
<evidence type="ECO:0000256" key="8">
    <source>
        <dbReference type="PROSITE-ProRule" id="PRU00169"/>
    </source>
</evidence>
<feature type="DNA-binding region" description="OmpR/PhoB-type" evidence="9">
    <location>
        <begin position="129"/>
        <end position="225"/>
    </location>
</feature>
<dbReference type="Proteomes" id="UP000198597">
    <property type="component" value="Unassembled WGS sequence"/>
</dbReference>
<dbReference type="SUPFAM" id="SSF46894">
    <property type="entry name" value="C-terminal effector domain of the bipartite response regulators"/>
    <property type="match status" value="1"/>
</dbReference>
<sequence>MNNKNILIVEDEEKINKMICDYFSHNGFNTYSAKDGVEGIEMFNKSIDIIILDVMLPRLDGFTVLRRIRKESNVPVIMVTARSEEEDILMGYELNVDDYITKPFSIDILIAKSRVLLNRIDSMSQNIKEDILEYNGIKLDKLKVEVYIDEEKIEIEPKQFEVLAYLMENKNIVISREKILETKWGYEYYGNTRVVDSQIKKLRKSLKHKSYCIKTVFGVGYKFDIE</sequence>
<feature type="domain" description="Response regulatory" evidence="10">
    <location>
        <begin position="5"/>
        <end position="117"/>
    </location>
</feature>
<evidence type="ECO:0000313" key="12">
    <source>
        <dbReference type="EMBL" id="SDP61996.1"/>
    </source>
</evidence>
<dbReference type="SUPFAM" id="SSF52172">
    <property type="entry name" value="CheY-like"/>
    <property type="match status" value="1"/>
</dbReference>
<evidence type="ECO:0000259" key="11">
    <source>
        <dbReference type="PROSITE" id="PS51755"/>
    </source>
</evidence>
<evidence type="ECO:0000256" key="7">
    <source>
        <dbReference type="ARBA" id="ARBA00024867"/>
    </source>
</evidence>
<comment type="function">
    <text evidence="7">May play the central regulatory role in sporulation. It may be an element of the effector pathway responsible for the activation of sporulation genes in response to nutritional stress. Spo0A may act in concert with spo0H (a sigma factor) to control the expression of some genes that are critical to the sporulation process.</text>
</comment>
<dbReference type="CDD" id="cd00383">
    <property type="entry name" value="trans_reg_C"/>
    <property type="match status" value="1"/>
</dbReference>
<dbReference type="Pfam" id="PF00072">
    <property type="entry name" value="Response_reg"/>
    <property type="match status" value="1"/>
</dbReference>
<organism evidence="12 13">
    <name type="scientific">Clostridium gasigenes</name>
    <dbReference type="NCBI Taxonomy" id="94869"/>
    <lineage>
        <taxon>Bacteria</taxon>
        <taxon>Bacillati</taxon>
        <taxon>Bacillota</taxon>
        <taxon>Clostridia</taxon>
        <taxon>Eubacteriales</taxon>
        <taxon>Clostridiaceae</taxon>
        <taxon>Clostridium</taxon>
    </lineage>
</organism>
<evidence type="ECO:0000256" key="3">
    <source>
        <dbReference type="ARBA" id="ARBA00023012"/>
    </source>
</evidence>
<dbReference type="InterPro" id="IPR039420">
    <property type="entry name" value="WalR-like"/>
</dbReference>
<dbReference type="InterPro" id="IPR001789">
    <property type="entry name" value="Sig_transdc_resp-reg_receiver"/>
</dbReference>
<dbReference type="PANTHER" id="PTHR48111">
    <property type="entry name" value="REGULATOR OF RPOS"/>
    <property type="match status" value="1"/>
</dbReference>
<dbReference type="PROSITE" id="PS50110">
    <property type="entry name" value="RESPONSE_REGULATORY"/>
    <property type="match status" value="1"/>
</dbReference>
<keyword evidence="13" id="KW-1185">Reference proteome</keyword>
<name>A0A1H0U842_9CLOT</name>
<dbReference type="GO" id="GO:0005829">
    <property type="term" value="C:cytosol"/>
    <property type="evidence" value="ECO:0007669"/>
    <property type="project" value="TreeGrafter"/>
</dbReference>
<dbReference type="PROSITE" id="PS51755">
    <property type="entry name" value="OMPR_PHOB"/>
    <property type="match status" value="1"/>
</dbReference>
<keyword evidence="5 9" id="KW-0238">DNA-binding</keyword>
<dbReference type="STRING" id="94869.SAMN04488529_10999"/>
<evidence type="ECO:0000256" key="6">
    <source>
        <dbReference type="ARBA" id="ARBA00023163"/>
    </source>
</evidence>